<dbReference type="Gene3D" id="3.90.190.10">
    <property type="entry name" value="Protein tyrosine phosphatase superfamily"/>
    <property type="match status" value="1"/>
</dbReference>
<dbReference type="AlphaFoldDB" id="D1YX83"/>
<dbReference type="InterPro" id="IPR057023">
    <property type="entry name" value="PTP-SAK"/>
</dbReference>
<keyword evidence="1" id="KW-0378">Hydrolase</keyword>
<gene>
    <name evidence="3" type="ordered locus">MCP_0983</name>
</gene>
<protein>
    <recommendedName>
        <fullName evidence="2">Tyrosine specific protein phosphatases domain-containing protein</fullName>
    </recommendedName>
</protein>
<dbReference type="STRING" id="304371.MCP_0983"/>
<dbReference type="InterPro" id="IPR016130">
    <property type="entry name" value="Tyr_Pase_AS"/>
</dbReference>
<dbReference type="GO" id="GO:0016791">
    <property type="term" value="F:phosphatase activity"/>
    <property type="evidence" value="ECO:0007669"/>
    <property type="project" value="UniProtKB-ARBA"/>
</dbReference>
<dbReference type="EMBL" id="AP011532">
    <property type="protein sequence ID" value="BAI61055.1"/>
    <property type="molecule type" value="Genomic_DNA"/>
</dbReference>
<feature type="domain" description="Tyrosine specific protein phosphatases" evidence="2">
    <location>
        <begin position="94"/>
        <end position="157"/>
    </location>
</feature>
<reference evidence="3 4" key="1">
    <citation type="journal article" date="2007" name="Appl. Environ. Microbiol.">
        <title>Isolation of key methanogens for global methane emission from rice paddy fields: a novel isolate affiliated with the clone cluster rice cluster I.</title>
        <authorList>
            <person name="Sakai S."/>
            <person name="Imachi H."/>
            <person name="Sekiguchi Y."/>
            <person name="Ohashi A."/>
            <person name="Harada H."/>
            <person name="Kamagata Y."/>
        </authorList>
    </citation>
    <scope>NUCLEOTIDE SEQUENCE [LARGE SCALE GENOMIC DNA]</scope>
    <source>
        <strain evidence="4">DSM 17711 / JCM 13418 / NBRC 101707 / SANAE</strain>
    </source>
</reference>
<reference evidence="4" key="3">
    <citation type="journal article" date="2011" name="PLoS ONE">
        <title>Genome sequence of a mesophilic hydrogenotrophic methanogen Methanocella paludicola, the first cultivated representative of the order Methanocellales.</title>
        <authorList>
            <person name="Sakai S."/>
            <person name="Takaki Y."/>
            <person name="Shimamura S."/>
            <person name="Sekine M."/>
            <person name="Tajima T."/>
            <person name="Kosugi H."/>
            <person name="Ichikawa N."/>
            <person name="Tasumi E."/>
            <person name="Hiraki A.T."/>
            <person name="Shimizu A."/>
            <person name="Kato Y."/>
            <person name="Nishiko R."/>
            <person name="Mori K."/>
            <person name="Fujita N."/>
            <person name="Imachi H."/>
            <person name="Takai K."/>
        </authorList>
    </citation>
    <scope>NUCLEOTIDE SEQUENCE [LARGE SCALE GENOMIC DNA]</scope>
    <source>
        <strain evidence="4">DSM 17711 / JCM 13418 / NBRC 101707 / SANAE</strain>
    </source>
</reference>
<dbReference type="RefSeq" id="WP_012899734.1">
    <property type="nucleotide sequence ID" value="NC_013665.1"/>
</dbReference>
<evidence type="ECO:0000259" key="2">
    <source>
        <dbReference type="PROSITE" id="PS50056"/>
    </source>
</evidence>
<dbReference type="InParanoid" id="D1YX83"/>
<dbReference type="SUPFAM" id="SSF52799">
    <property type="entry name" value="(Phosphotyrosine protein) phosphatases II"/>
    <property type="match status" value="1"/>
</dbReference>
<dbReference type="GeneID" id="8681008"/>
<reference evidence="3 4" key="2">
    <citation type="journal article" date="2008" name="Int. J. Syst. Evol. Microbiol.">
        <title>Methanocella paludicola gen. nov., sp. nov., a methane-producing archaeon, the first isolate of the lineage 'Rice Cluster I', and proposal of the new archaeal order Methanocellales ord. nov.</title>
        <authorList>
            <person name="Sakai S."/>
            <person name="Imachi H."/>
            <person name="Hanada S."/>
            <person name="Ohashi A."/>
            <person name="Harada H."/>
            <person name="Kamagata Y."/>
        </authorList>
    </citation>
    <scope>NUCLEOTIDE SEQUENCE [LARGE SCALE GENOMIC DNA]</scope>
    <source>
        <strain evidence="4">DSM 17711 / JCM 13418 / NBRC 101707 / SANAE</strain>
    </source>
</reference>
<keyword evidence="4" id="KW-1185">Reference proteome</keyword>
<sequence length="179" mass="20362">MAGILERSQELRIEGLETPRLFYLVLKEPAPLAGMSYPAMRMPWRRLYDLGFHHVVCLCCERVDYNPAPLRMLCKVEMEDLHHGNEPLYPAMNERLVRDAVSAINACMDKGEGVAVHCVGGTGRTGTVIGCVLRSRGYSADEVIAYLDYVNKQRGRRGWPEAPWQTEMVRHFDTVPNRQ</sequence>
<dbReference type="KEGG" id="mpd:MCP_0983"/>
<accession>D1YX83</accession>
<evidence type="ECO:0000313" key="3">
    <source>
        <dbReference type="EMBL" id="BAI61055.1"/>
    </source>
</evidence>
<evidence type="ECO:0000313" key="4">
    <source>
        <dbReference type="Proteomes" id="UP000001882"/>
    </source>
</evidence>
<dbReference type="PROSITE" id="PS00383">
    <property type="entry name" value="TYR_PHOSPHATASE_1"/>
    <property type="match status" value="1"/>
</dbReference>
<dbReference type="InterPro" id="IPR029021">
    <property type="entry name" value="Prot-tyrosine_phosphatase-like"/>
</dbReference>
<dbReference type="OrthoDB" id="117569at2157"/>
<proteinExistence type="predicted"/>
<evidence type="ECO:0000256" key="1">
    <source>
        <dbReference type="ARBA" id="ARBA00022801"/>
    </source>
</evidence>
<dbReference type="Pfam" id="PF22784">
    <property type="entry name" value="PTP-SAK"/>
    <property type="match status" value="1"/>
</dbReference>
<dbReference type="Proteomes" id="UP000001882">
    <property type="component" value="Chromosome"/>
</dbReference>
<dbReference type="InterPro" id="IPR000387">
    <property type="entry name" value="Tyr_Pase_dom"/>
</dbReference>
<name>D1YX83_METPS</name>
<dbReference type="eggNOG" id="arCOG03413">
    <property type="taxonomic scope" value="Archaea"/>
</dbReference>
<dbReference type="PROSITE" id="PS50056">
    <property type="entry name" value="TYR_PHOSPHATASE_2"/>
    <property type="match status" value="1"/>
</dbReference>
<organism evidence="3 4">
    <name type="scientific">Methanocella paludicola (strain DSM 17711 / JCM 13418 / NBRC 101707 / SANAE)</name>
    <dbReference type="NCBI Taxonomy" id="304371"/>
    <lineage>
        <taxon>Archaea</taxon>
        <taxon>Methanobacteriati</taxon>
        <taxon>Methanobacteriota</taxon>
        <taxon>Stenosarchaea group</taxon>
        <taxon>Methanomicrobia</taxon>
        <taxon>Methanocellales</taxon>
        <taxon>Methanocellaceae</taxon>
        <taxon>Methanocella</taxon>
    </lineage>
</organism>